<proteinExistence type="predicted"/>
<evidence type="ECO:0000256" key="1">
    <source>
        <dbReference type="ARBA" id="ARBA00001946"/>
    </source>
</evidence>
<dbReference type="GO" id="GO:0006107">
    <property type="term" value="P:oxaloacetate metabolic process"/>
    <property type="evidence" value="ECO:0007669"/>
    <property type="project" value="TreeGrafter"/>
</dbReference>
<dbReference type="InterPro" id="IPR040442">
    <property type="entry name" value="Pyrv_kinase-like_dom_sf"/>
</dbReference>
<dbReference type="EMBL" id="CP020559">
    <property type="protein sequence ID" value="ARE89210.1"/>
    <property type="molecule type" value="Genomic_DNA"/>
</dbReference>
<name>A0AAC9RS99_9CLOT</name>
<keyword evidence="3" id="KW-0460">Magnesium</keyword>
<reference evidence="4 5" key="1">
    <citation type="submission" date="2017-03" db="EMBL/GenBank/DDBJ databases">
        <title>Complete sequence of Clostridium formicaceticum DSM 92.</title>
        <authorList>
            <person name="Poehlein A."/>
            <person name="Karl M."/>
            <person name="Bengelsdorf F.R."/>
            <person name="Duerre P."/>
            <person name="Daniel R."/>
        </authorList>
    </citation>
    <scope>NUCLEOTIDE SEQUENCE [LARGE SCALE GENOMIC DNA]</scope>
    <source>
        <strain evidence="4 5">DSM 92</strain>
    </source>
</reference>
<dbReference type="Pfam" id="PF15617">
    <property type="entry name" value="C-C_Bond_Lyase"/>
    <property type="match status" value="1"/>
</dbReference>
<dbReference type="GO" id="GO:0003824">
    <property type="term" value="F:catalytic activity"/>
    <property type="evidence" value="ECO:0007669"/>
    <property type="project" value="InterPro"/>
</dbReference>
<dbReference type="SUPFAM" id="SSF51621">
    <property type="entry name" value="Phosphoenolpyruvate/pyruvate domain"/>
    <property type="match status" value="1"/>
</dbReference>
<dbReference type="InterPro" id="IPR015813">
    <property type="entry name" value="Pyrv/PenolPyrv_kinase-like_dom"/>
</dbReference>
<keyword evidence="2" id="KW-0479">Metal-binding</keyword>
<dbReference type="InterPro" id="IPR039480">
    <property type="entry name" value="C-C_Bond_Lyase-like"/>
</dbReference>
<sequence length="404" mass="46736">MDSTVYTYQQIKFMRYFDDLTYEKKQDIFYSLPGEFQRDSEKDLLAYALGAVLYMPVTREGISEEIIHCKHKGLMSMVLCLEDAVGDHEIQRAEEKLWEHLKILHLAIETGGMDSTKLPLIFVRVRNIEQMERMMMVAGETLCLITGFVFPKFSQYNGEAYFQQLKKLNHHLKIKLYGMPILEAPEIIYKESRIDALNNIKKLLDKYRDLVLNIRIGATDFSGLFGIRRSYDLRIYDIAVIRDCIGDIVNFFCRAEEGHVVSGPVWEYFSKADRILKPQLRQGPFENAYGEKGIKLRAQILDKYLDGLIHEVLLDKANGLTGKTIIHPSHILPVQALQVVSHEEYIDARSILSNNNGQLGVIKSQYANKMNEIKPHIHWAKKIMIKSKIYGVFHERKNFTNLLT</sequence>
<evidence type="ECO:0000313" key="4">
    <source>
        <dbReference type="EMBL" id="ARE89210.1"/>
    </source>
</evidence>
<accession>A0AAC9RS99</accession>
<organism evidence="4 5">
    <name type="scientific">Clostridium formicaceticum</name>
    <dbReference type="NCBI Taxonomy" id="1497"/>
    <lineage>
        <taxon>Bacteria</taxon>
        <taxon>Bacillati</taxon>
        <taxon>Bacillota</taxon>
        <taxon>Clostridia</taxon>
        <taxon>Eubacteriales</taxon>
        <taxon>Clostridiaceae</taxon>
        <taxon>Clostridium</taxon>
    </lineage>
</organism>
<evidence type="ECO:0008006" key="6">
    <source>
        <dbReference type="Google" id="ProtNLM"/>
    </source>
</evidence>
<dbReference type="Proteomes" id="UP000192478">
    <property type="component" value="Chromosome"/>
</dbReference>
<dbReference type="Gene3D" id="3.20.20.60">
    <property type="entry name" value="Phosphoenolpyruvate-binding domains"/>
    <property type="match status" value="1"/>
</dbReference>
<dbReference type="PANTHER" id="PTHR32308">
    <property type="entry name" value="LYASE BETA SUBUNIT, PUTATIVE (AFU_ORTHOLOGUE AFUA_4G13030)-RELATED"/>
    <property type="match status" value="1"/>
</dbReference>
<dbReference type="RefSeq" id="WP_242950333.1">
    <property type="nucleotide sequence ID" value="NZ_CP020559.1"/>
</dbReference>
<comment type="cofactor">
    <cofactor evidence="1">
        <name>Mg(2+)</name>
        <dbReference type="ChEBI" id="CHEBI:18420"/>
    </cofactor>
</comment>
<evidence type="ECO:0000256" key="3">
    <source>
        <dbReference type="ARBA" id="ARBA00022842"/>
    </source>
</evidence>
<evidence type="ECO:0000256" key="2">
    <source>
        <dbReference type="ARBA" id="ARBA00022723"/>
    </source>
</evidence>
<dbReference type="PANTHER" id="PTHR32308:SF10">
    <property type="entry name" value="CITRATE LYASE SUBUNIT BETA"/>
    <property type="match status" value="1"/>
</dbReference>
<evidence type="ECO:0000313" key="5">
    <source>
        <dbReference type="Proteomes" id="UP000192478"/>
    </source>
</evidence>
<protein>
    <recommendedName>
        <fullName evidence="6">Citrate lyase subunit beta</fullName>
    </recommendedName>
</protein>
<dbReference type="AlphaFoldDB" id="A0AAC9RS99"/>
<dbReference type="GO" id="GO:0000287">
    <property type="term" value="F:magnesium ion binding"/>
    <property type="evidence" value="ECO:0007669"/>
    <property type="project" value="TreeGrafter"/>
</dbReference>
<gene>
    <name evidence="4" type="ORF">CLFO_36170</name>
</gene>